<proteinExistence type="predicted"/>
<evidence type="ECO:0000313" key="1">
    <source>
        <dbReference type="EMBL" id="BBX74417.1"/>
    </source>
</evidence>
<gene>
    <name evidence="1" type="ORF">MSHI_23230</name>
</gene>
<name>A0A7I7MRH6_9MYCO</name>
<dbReference type="KEGG" id="mshj:MSHI_23230"/>
<protein>
    <submittedName>
        <fullName evidence="1">Uncharacterized protein</fullName>
    </submittedName>
</protein>
<reference evidence="1 2" key="1">
    <citation type="journal article" date="2019" name="Emerg. Microbes Infect.">
        <title>Comprehensive subspecies identification of 175 nontuberculous mycobacteria species based on 7547 genomic profiles.</title>
        <authorList>
            <person name="Matsumoto Y."/>
            <person name="Kinjo T."/>
            <person name="Motooka D."/>
            <person name="Nabeya D."/>
            <person name="Jung N."/>
            <person name="Uechi K."/>
            <person name="Horii T."/>
            <person name="Iida T."/>
            <person name="Fujita J."/>
            <person name="Nakamura S."/>
        </authorList>
    </citation>
    <scope>NUCLEOTIDE SEQUENCE [LARGE SCALE GENOMIC DNA]</scope>
    <source>
        <strain evidence="1 2">JCM 14233</strain>
    </source>
</reference>
<keyword evidence="2" id="KW-1185">Reference proteome</keyword>
<accession>A0A7I7MRH6</accession>
<dbReference type="AlphaFoldDB" id="A0A7I7MRH6"/>
<sequence>MTGWHDRRWAHHLSVMRETIECLRVMLAGTRVDYLGRTGWVPTAKPAPIAWRWCPPPPKIRGATRACAR</sequence>
<dbReference type="EMBL" id="AP022575">
    <property type="protein sequence ID" value="BBX74417.1"/>
    <property type="molecule type" value="Genomic_DNA"/>
</dbReference>
<organism evidence="1 2">
    <name type="scientific">Mycobacterium shinjukuense</name>
    <dbReference type="NCBI Taxonomy" id="398694"/>
    <lineage>
        <taxon>Bacteria</taxon>
        <taxon>Bacillati</taxon>
        <taxon>Actinomycetota</taxon>
        <taxon>Actinomycetes</taxon>
        <taxon>Mycobacteriales</taxon>
        <taxon>Mycobacteriaceae</taxon>
        <taxon>Mycobacterium</taxon>
    </lineage>
</organism>
<evidence type="ECO:0000313" key="2">
    <source>
        <dbReference type="Proteomes" id="UP000467236"/>
    </source>
</evidence>
<dbReference type="Proteomes" id="UP000467236">
    <property type="component" value="Chromosome"/>
</dbReference>